<reference evidence="10" key="1">
    <citation type="submission" date="2019-01" db="EMBL/GenBank/DDBJ databases">
        <title>Colletotrichum abscissum LGMF1257.</title>
        <authorList>
            <person name="Baroncelli R."/>
        </authorList>
    </citation>
    <scope>NUCLEOTIDE SEQUENCE</scope>
    <source>
        <strain evidence="10">Ca142</strain>
    </source>
</reference>
<keyword evidence="6" id="KW-0804">Transcription</keyword>
<keyword evidence="7" id="KW-0539">Nucleus</keyword>
<dbReference type="CDD" id="cd00067">
    <property type="entry name" value="GAL4"/>
    <property type="match status" value="1"/>
</dbReference>
<keyword evidence="5" id="KW-0238">DNA-binding</keyword>
<evidence type="ECO:0000256" key="5">
    <source>
        <dbReference type="ARBA" id="ARBA00023125"/>
    </source>
</evidence>
<gene>
    <name evidence="10" type="ORF">CABS02_08862</name>
</gene>
<keyword evidence="2" id="KW-0479">Metal-binding</keyword>
<dbReference type="EMBL" id="SDAQ01000056">
    <property type="protein sequence ID" value="KAI3546669.1"/>
    <property type="molecule type" value="Genomic_DNA"/>
</dbReference>
<feature type="domain" description="Zn(2)-C6 fungal-type" evidence="9">
    <location>
        <begin position="23"/>
        <end position="53"/>
    </location>
</feature>
<comment type="subcellular location">
    <subcellularLocation>
        <location evidence="1">Nucleus</location>
    </subcellularLocation>
</comment>
<feature type="region of interest" description="Disordered" evidence="8">
    <location>
        <begin position="122"/>
        <end position="150"/>
    </location>
</feature>
<name>A0A9Q0B3Q5_9PEZI</name>
<dbReference type="GO" id="GO:0005634">
    <property type="term" value="C:nucleus"/>
    <property type="evidence" value="ECO:0007669"/>
    <property type="project" value="UniProtKB-SubCell"/>
</dbReference>
<accession>A0A9Q0B3Q5</accession>
<dbReference type="GO" id="GO:0043565">
    <property type="term" value="F:sequence-specific DNA binding"/>
    <property type="evidence" value="ECO:0007669"/>
    <property type="project" value="TreeGrafter"/>
</dbReference>
<dbReference type="InterPro" id="IPR036864">
    <property type="entry name" value="Zn2-C6_fun-type_DNA-bd_sf"/>
</dbReference>
<keyword evidence="11" id="KW-1185">Reference proteome</keyword>
<dbReference type="SMART" id="SM00066">
    <property type="entry name" value="GAL4"/>
    <property type="match status" value="1"/>
</dbReference>
<feature type="compositionally biased region" description="Polar residues" evidence="8">
    <location>
        <begin position="122"/>
        <end position="133"/>
    </location>
</feature>
<dbReference type="CDD" id="cd12148">
    <property type="entry name" value="fungal_TF_MHR"/>
    <property type="match status" value="1"/>
</dbReference>
<dbReference type="PROSITE" id="PS50048">
    <property type="entry name" value="ZN2_CY6_FUNGAL_2"/>
    <property type="match status" value="1"/>
</dbReference>
<dbReference type="InterPro" id="IPR007219">
    <property type="entry name" value="XnlR_reg_dom"/>
</dbReference>
<dbReference type="GO" id="GO:0045944">
    <property type="term" value="P:positive regulation of transcription by RNA polymerase II"/>
    <property type="evidence" value="ECO:0007669"/>
    <property type="project" value="TreeGrafter"/>
</dbReference>
<dbReference type="Proteomes" id="UP001056436">
    <property type="component" value="Unassembled WGS sequence"/>
</dbReference>
<evidence type="ECO:0000256" key="7">
    <source>
        <dbReference type="ARBA" id="ARBA00023242"/>
    </source>
</evidence>
<keyword evidence="3" id="KW-0862">Zinc</keyword>
<dbReference type="PANTHER" id="PTHR47782">
    <property type="entry name" value="ZN(II)2CYS6 TRANSCRIPTION FACTOR (EUROFUNG)-RELATED"/>
    <property type="match status" value="1"/>
</dbReference>
<keyword evidence="4" id="KW-0805">Transcription regulation</keyword>
<sequence length="750" mass="83794">MPEDTSSRLTPRQARRTARLRLACSRCQRRKIRCDGQLPACNNCKKAGVACTDGESVRLRDLPRAYASQISNLIERVKWLESIVRERCPEVDLSQGPSGDFDMELDGDETFARDSTIRVNSASPEDSLNLTGSQPPQAQPLQPSEPVQATQAIRSGPRLVDPIASSTLSHEIGMVSLGSSQDPKYIGPSSGYFLARLMLTSNRQDDQSWPIKTGVSNPSIPTALVEAMHGPMSLPSRHHAKQLADNYFDVINCQFPVLHQPSFMALMDQMYENRIDVESAPTAAFQVFMVLALGSTVLSRRVRARLPGESYCLSAMQSFDRISIDSSIPGLQCLLLLTIFTMHSSNMRLNVWYLNYQCIAAVLDLGLQRDINTNAGISLLEQEMRTRIFWVVFTLDRMIATMMGRPIGLRDEACDLRLPQHIEDASLQGSLQPPANQPPGHMAFSIHLFRLAKLNSEFKYVANSIVRDTPRYAYPAVIDINEWQQGMLEQLDEWYSQIPNTPDSDYIRTICQIRCYGLRMLVLRPSPAIPNPSPEILKKCFKAALEVIRLFDQLYKKNLLIHTWNTCHSAVLSIITMLYCLKMVPEIAKQTALDALMSDFSAGLGVLAATGEHWSGAKRCRDILDDMIRATIRWVKDISSQTFDVEPPAQRRSLRLDPAHSHTISSYNEGASLVGAEPHRLNFSEGFAQPLPLSSATESGSESFLHQDPFESFLANTAFGDPMHTGDNANLDSIMRGLFDDFIPTYPSFT</sequence>
<dbReference type="Pfam" id="PF00172">
    <property type="entry name" value="Zn_clus"/>
    <property type="match status" value="1"/>
</dbReference>
<evidence type="ECO:0000259" key="9">
    <source>
        <dbReference type="PROSITE" id="PS50048"/>
    </source>
</evidence>
<evidence type="ECO:0000256" key="6">
    <source>
        <dbReference type="ARBA" id="ARBA00023163"/>
    </source>
</evidence>
<dbReference type="InterPro" id="IPR001138">
    <property type="entry name" value="Zn2Cys6_DnaBD"/>
</dbReference>
<evidence type="ECO:0000256" key="2">
    <source>
        <dbReference type="ARBA" id="ARBA00022723"/>
    </source>
</evidence>
<dbReference type="Gene3D" id="4.10.240.10">
    <property type="entry name" value="Zn(2)-C6 fungal-type DNA-binding domain"/>
    <property type="match status" value="1"/>
</dbReference>
<organism evidence="10 11">
    <name type="scientific">Colletotrichum abscissum</name>
    <dbReference type="NCBI Taxonomy" id="1671311"/>
    <lineage>
        <taxon>Eukaryota</taxon>
        <taxon>Fungi</taxon>
        <taxon>Dikarya</taxon>
        <taxon>Ascomycota</taxon>
        <taxon>Pezizomycotina</taxon>
        <taxon>Sordariomycetes</taxon>
        <taxon>Hypocreomycetidae</taxon>
        <taxon>Glomerellales</taxon>
        <taxon>Glomerellaceae</taxon>
        <taxon>Colletotrichum</taxon>
        <taxon>Colletotrichum acutatum species complex</taxon>
    </lineage>
</organism>
<evidence type="ECO:0000313" key="11">
    <source>
        <dbReference type="Proteomes" id="UP001056436"/>
    </source>
</evidence>
<dbReference type="Pfam" id="PF04082">
    <property type="entry name" value="Fungal_trans"/>
    <property type="match status" value="1"/>
</dbReference>
<evidence type="ECO:0000256" key="3">
    <source>
        <dbReference type="ARBA" id="ARBA00022833"/>
    </source>
</evidence>
<dbReference type="InterPro" id="IPR052202">
    <property type="entry name" value="Yeast_MetPath_Reg"/>
</dbReference>
<dbReference type="SUPFAM" id="SSF57701">
    <property type="entry name" value="Zn2/Cys6 DNA-binding domain"/>
    <property type="match status" value="1"/>
</dbReference>
<dbReference type="PANTHER" id="PTHR47782:SF1">
    <property type="entry name" value="PYRIMIDINE PATHWAY REGULATORY PROTEIN 1"/>
    <property type="match status" value="1"/>
</dbReference>
<dbReference type="GO" id="GO:0008270">
    <property type="term" value="F:zinc ion binding"/>
    <property type="evidence" value="ECO:0007669"/>
    <property type="project" value="InterPro"/>
</dbReference>
<dbReference type="GO" id="GO:0006351">
    <property type="term" value="P:DNA-templated transcription"/>
    <property type="evidence" value="ECO:0007669"/>
    <property type="project" value="InterPro"/>
</dbReference>
<dbReference type="CDD" id="cd14653">
    <property type="entry name" value="ZIP_Gal4p-like"/>
    <property type="match status" value="1"/>
</dbReference>
<evidence type="ECO:0000256" key="8">
    <source>
        <dbReference type="SAM" id="MobiDB-lite"/>
    </source>
</evidence>
<proteinExistence type="predicted"/>
<protein>
    <recommendedName>
        <fullName evidence="9">Zn(2)-C6 fungal-type domain-containing protein</fullName>
    </recommendedName>
</protein>
<dbReference type="AlphaFoldDB" id="A0A9Q0B3Q5"/>
<evidence type="ECO:0000256" key="4">
    <source>
        <dbReference type="ARBA" id="ARBA00023015"/>
    </source>
</evidence>
<dbReference type="SMART" id="SM00906">
    <property type="entry name" value="Fungal_trans"/>
    <property type="match status" value="1"/>
</dbReference>
<dbReference type="OrthoDB" id="189997at2759"/>
<dbReference type="GO" id="GO:0000981">
    <property type="term" value="F:DNA-binding transcription factor activity, RNA polymerase II-specific"/>
    <property type="evidence" value="ECO:0007669"/>
    <property type="project" value="InterPro"/>
</dbReference>
<comment type="caution">
    <text evidence="10">The sequence shown here is derived from an EMBL/GenBank/DDBJ whole genome shotgun (WGS) entry which is preliminary data.</text>
</comment>
<evidence type="ECO:0000313" key="10">
    <source>
        <dbReference type="EMBL" id="KAI3546669.1"/>
    </source>
</evidence>
<evidence type="ECO:0000256" key="1">
    <source>
        <dbReference type="ARBA" id="ARBA00004123"/>
    </source>
</evidence>